<name>A0A058ZKS2_9RHOB</name>
<dbReference type="PANTHER" id="PTHR23131:SF0">
    <property type="entry name" value="ENDORIBONUCLEASE LACTB2"/>
    <property type="match status" value="1"/>
</dbReference>
<proteinExistence type="predicted"/>
<evidence type="ECO:0000313" key="2">
    <source>
        <dbReference type="EMBL" id="KCV81810.1"/>
    </source>
</evidence>
<dbReference type="PATRIC" id="fig|1461693.3.peg.2168"/>
<comment type="caution">
    <text evidence="2">The sequence shown here is derived from an EMBL/GenBank/DDBJ whole genome shotgun (WGS) entry which is preliminary data.</text>
</comment>
<dbReference type="Pfam" id="PF00753">
    <property type="entry name" value="Lactamase_B"/>
    <property type="match status" value="1"/>
</dbReference>
<dbReference type="InterPro" id="IPR050662">
    <property type="entry name" value="Sec-metab_biosynth-thioest"/>
</dbReference>
<organism evidence="2 3">
    <name type="scientific">Actibacterium atlanticum</name>
    <dbReference type="NCBI Taxonomy" id="1461693"/>
    <lineage>
        <taxon>Bacteria</taxon>
        <taxon>Pseudomonadati</taxon>
        <taxon>Pseudomonadota</taxon>
        <taxon>Alphaproteobacteria</taxon>
        <taxon>Rhodobacterales</taxon>
        <taxon>Roseobacteraceae</taxon>
        <taxon>Actibacterium</taxon>
    </lineage>
</organism>
<reference evidence="2 3" key="1">
    <citation type="submission" date="2013-04" db="EMBL/GenBank/DDBJ databases">
        <title>Shimia sp. 22II-S11-Z10 Genome Sequencing.</title>
        <authorList>
            <person name="Lai Q."/>
            <person name="Li G."/>
            <person name="Shao Z."/>
        </authorList>
    </citation>
    <scope>NUCLEOTIDE SEQUENCE [LARGE SCALE GENOMIC DNA]</scope>
    <source>
        <strain evidence="3">22II-S11-Z10</strain>
    </source>
</reference>
<dbReference type="InterPro" id="IPR036388">
    <property type="entry name" value="WH-like_DNA-bd_sf"/>
</dbReference>
<dbReference type="STRING" id="1461693.ATO10_10705"/>
<dbReference type="InterPro" id="IPR041516">
    <property type="entry name" value="LACTB2_WH"/>
</dbReference>
<dbReference type="eggNOG" id="COG0491">
    <property type="taxonomic scope" value="Bacteria"/>
</dbReference>
<dbReference type="Proteomes" id="UP000024836">
    <property type="component" value="Unassembled WGS sequence"/>
</dbReference>
<feature type="domain" description="Metallo-beta-lactamase" evidence="1">
    <location>
        <begin position="36"/>
        <end position="213"/>
    </location>
</feature>
<dbReference type="Gene3D" id="3.60.15.10">
    <property type="entry name" value="Ribonuclease Z/Hydroxyacylglutathione hydrolase-like"/>
    <property type="match status" value="1"/>
</dbReference>
<dbReference type="EMBL" id="AQQY01000006">
    <property type="protein sequence ID" value="KCV81810.1"/>
    <property type="molecule type" value="Genomic_DNA"/>
</dbReference>
<dbReference type="RefSeq" id="WP_035251308.1">
    <property type="nucleotide sequence ID" value="NZ_AQQY01000006.1"/>
</dbReference>
<dbReference type="PANTHER" id="PTHR23131">
    <property type="entry name" value="ENDORIBONUCLEASE LACTB2"/>
    <property type="match status" value="1"/>
</dbReference>
<evidence type="ECO:0000313" key="3">
    <source>
        <dbReference type="Proteomes" id="UP000024836"/>
    </source>
</evidence>
<gene>
    <name evidence="2" type="ORF">ATO10_10705</name>
</gene>
<keyword evidence="3" id="KW-1185">Reference proteome</keyword>
<sequence length="300" mass="31865">MQAEDDFNPVAGLCEWLDTDIRRVLAPNPSPMTFRGTNTYLLGRGTVAVIDPGPAEPTHIDAILAALEPGEQVSHILVTHSHRDHSLGVPMLKAATGAPVYAFGDSRAGLRAELAVLTDLGGGEGVDADFAPDQCLADGDVVDVGALPVRAIWTPGHMGNHMCFVSGDRIFTGDHVMGWATSMVSPPDGSVTDFMVSLDRLGAQDARVFYPAHGAPVADPAGRIAHLRTHRQTRERQILLALQGAEATPAELAAQIYTDLAPNLLPAATRNVLAHLLDLTARNLTSCEGSPGLHSQFRLE</sequence>
<dbReference type="Pfam" id="PF17778">
    <property type="entry name" value="WHD_BLACT"/>
    <property type="match status" value="1"/>
</dbReference>
<dbReference type="InterPro" id="IPR001279">
    <property type="entry name" value="Metallo-B-lactamas"/>
</dbReference>
<dbReference type="InterPro" id="IPR036866">
    <property type="entry name" value="RibonucZ/Hydroxyglut_hydro"/>
</dbReference>
<dbReference type="SMART" id="SM00849">
    <property type="entry name" value="Lactamase_B"/>
    <property type="match status" value="1"/>
</dbReference>
<evidence type="ECO:0000259" key="1">
    <source>
        <dbReference type="SMART" id="SM00849"/>
    </source>
</evidence>
<dbReference type="SUPFAM" id="SSF56281">
    <property type="entry name" value="Metallo-hydrolase/oxidoreductase"/>
    <property type="match status" value="1"/>
</dbReference>
<dbReference type="AlphaFoldDB" id="A0A058ZKS2"/>
<dbReference type="Gene3D" id="1.10.10.10">
    <property type="entry name" value="Winged helix-like DNA-binding domain superfamily/Winged helix DNA-binding domain"/>
    <property type="match status" value="1"/>
</dbReference>
<dbReference type="CDD" id="cd16278">
    <property type="entry name" value="metallo-hydrolase-like_MBL-fold"/>
    <property type="match status" value="1"/>
</dbReference>
<dbReference type="OrthoDB" id="9788263at2"/>
<accession>A0A058ZKS2</accession>
<protein>
    <recommendedName>
        <fullName evidence="1">Metallo-beta-lactamase domain-containing protein</fullName>
    </recommendedName>
</protein>